<name>A0ABV9SXQ9_9BACT</name>
<evidence type="ECO:0000313" key="2">
    <source>
        <dbReference type="Proteomes" id="UP001595818"/>
    </source>
</evidence>
<comment type="caution">
    <text evidence="1">The sequence shown here is derived from an EMBL/GenBank/DDBJ whole genome shotgun (WGS) entry which is preliminary data.</text>
</comment>
<dbReference type="Proteomes" id="UP001595818">
    <property type="component" value="Unassembled WGS sequence"/>
</dbReference>
<dbReference type="EMBL" id="JBHSJJ010000003">
    <property type="protein sequence ID" value="MFC4871188.1"/>
    <property type="molecule type" value="Genomic_DNA"/>
</dbReference>
<dbReference type="RefSeq" id="WP_377062432.1">
    <property type="nucleotide sequence ID" value="NZ_JBHSJJ010000003.1"/>
</dbReference>
<keyword evidence="2" id="KW-1185">Reference proteome</keyword>
<reference evidence="2" key="1">
    <citation type="journal article" date="2019" name="Int. J. Syst. Evol. Microbiol.">
        <title>The Global Catalogue of Microorganisms (GCM) 10K type strain sequencing project: providing services to taxonomists for standard genome sequencing and annotation.</title>
        <authorList>
            <consortium name="The Broad Institute Genomics Platform"/>
            <consortium name="The Broad Institute Genome Sequencing Center for Infectious Disease"/>
            <person name="Wu L."/>
            <person name="Ma J."/>
        </authorList>
    </citation>
    <scope>NUCLEOTIDE SEQUENCE [LARGE SCALE GENOMIC DNA]</scope>
    <source>
        <strain evidence="2">CGMCC 4.7466</strain>
    </source>
</reference>
<accession>A0ABV9SXQ9</accession>
<evidence type="ECO:0000313" key="1">
    <source>
        <dbReference type="EMBL" id="MFC4871188.1"/>
    </source>
</evidence>
<protein>
    <submittedName>
        <fullName evidence="1">Uncharacterized protein</fullName>
    </submittedName>
</protein>
<gene>
    <name evidence="1" type="ORF">ACFPFU_05780</name>
</gene>
<sequence length="68" mass="7573">MNDRINKFKTRTEMAHEYGVDRKTFRSILVKFGIDLPNGLISPAEQIKIYEKLGEPGAAKPRGGGVVL</sequence>
<organism evidence="1 2">
    <name type="scientific">Negadavirga shengliensis</name>
    <dbReference type="NCBI Taxonomy" id="1389218"/>
    <lineage>
        <taxon>Bacteria</taxon>
        <taxon>Pseudomonadati</taxon>
        <taxon>Bacteroidota</taxon>
        <taxon>Cytophagia</taxon>
        <taxon>Cytophagales</taxon>
        <taxon>Cyclobacteriaceae</taxon>
        <taxon>Negadavirga</taxon>
    </lineage>
</organism>
<proteinExistence type="predicted"/>